<comment type="subcellular location">
    <subcellularLocation>
        <location evidence="5">Endoplasmic reticulum membrane</location>
        <topology evidence="5">Multi-pass membrane protein</topology>
    </subcellularLocation>
    <subcellularLocation>
        <location evidence="1">Membrane</location>
        <topology evidence="1">Multi-pass membrane protein</topology>
    </subcellularLocation>
</comment>
<dbReference type="AlphaFoldDB" id="A0AAV2AY77"/>
<gene>
    <name evidence="6" type="ORF">LARSCL_LOCUS15667</name>
</gene>
<comment type="pathway">
    <text evidence="5">Protein modification; protein glycosylation.</text>
</comment>
<dbReference type="Proteomes" id="UP001497382">
    <property type="component" value="Unassembled WGS sequence"/>
</dbReference>
<accession>A0AAV2AY77</accession>
<dbReference type="InterPro" id="IPR009914">
    <property type="entry name" value="DPM2"/>
</dbReference>
<evidence type="ECO:0000256" key="3">
    <source>
        <dbReference type="ARBA" id="ARBA00022989"/>
    </source>
</evidence>
<keyword evidence="4 5" id="KW-0472">Membrane</keyword>
<name>A0AAV2AY77_9ARAC</name>
<feature type="transmembrane region" description="Helical" evidence="5">
    <location>
        <begin position="7"/>
        <end position="26"/>
    </location>
</feature>
<evidence type="ECO:0000256" key="2">
    <source>
        <dbReference type="ARBA" id="ARBA00022692"/>
    </source>
</evidence>
<keyword evidence="5" id="KW-0256">Endoplasmic reticulum</keyword>
<keyword evidence="3 5" id="KW-1133">Transmembrane helix</keyword>
<dbReference type="Pfam" id="PF07297">
    <property type="entry name" value="DPM2"/>
    <property type="match status" value="1"/>
</dbReference>
<comment type="similarity">
    <text evidence="5">Belongs to the DPM2 family.</text>
</comment>
<feature type="transmembrane region" description="Helical" evidence="5">
    <location>
        <begin position="46"/>
        <end position="66"/>
    </location>
</feature>
<dbReference type="EMBL" id="CAXIEN010000241">
    <property type="protein sequence ID" value="CAL1288983.1"/>
    <property type="molecule type" value="Genomic_DNA"/>
</dbReference>
<keyword evidence="7" id="KW-1185">Reference proteome</keyword>
<dbReference type="GO" id="GO:0005789">
    <property type="term" value="C:endoplasmic reticulum membrane"/>
    <property type="evidence" value="ECO:0007669"/>
    <property type="project" value="UniProtKB-SubCell"/>
</dbReference>
<evidence type="ECO:0000313" key="6">
    <source>
        <dbReference type="EMBL" id="CAL1288983.1"/>
    </source>
</evidence>
<protein>
    <recommendedName>
        <fullName evidence="5">Dolichol phosphate-mannose biosynthesis regulatory protein</fullName>
    </recommendedName>
</protein>
<evidence type="ECO:0000256" key="4">
    <source>
        <dbReference type="ARBA" id="ARBA00023136"/>
    </source>
</evidence>
<keyword evidence="2 5" id="KW-0812">Transmembrane</keyword>
<dbReference type="GO" id="GO:0030234">
    <property type="term" value="F:enzyme regulator activity"/>
    <property type="evidence" value="ECO:0007669"/>
    <property type="project" value="UniProtKB-UniRule"/>
</dbReference>
<sequence>MSAKIGCFMIVTGVIIFIALSLKILVQPFIPEDNFIHNYFPSTELVFGIPILFGVVFFCGFGIYILKEVLKENIPFLQNMNCNEKVTGISWSVRAQLKILGGARAPPATSWLRH</sequence>
<comment type="function">
    <text evidence="5">Regulatory subunit of the dolichol-phosphate mannose (DPM) synthase complex; essential for the ER localization.</text>
</comment>
<evidence type="ECO:0000256" key="1">
    <source>
        <dbReference type="ARBA" id="ARBA00004141"/>
    </source>
</evidence>
<reference evidence="6 7" key="1">
    <citation type="submission" date="2024-04" db="EMBL/GenBank/DDBJ databases">
        <authorList>
            <person name="Rising A."/>
            <person name="Reimegard J."/>
            <person name="Sonavane S."/>
            <person name="Akerstrom W."/>
            <person name="Nylinder S."/>
            <person name="Hedman E."/>
            <person name="Kallberg Y."/>
        </authorList>
    </citation>
    <scope>NUCLEOTIDE SEQUENCE [LARGE SCALE GENOMIC DNA]</scope>
</reference>
<comment type="caution">
    <text evidence="6">The sequence shown here is derived from an EMBL/GenBank/DDBJ whole genome shotgun (WGS) entry which is preliminary data.</text>
</comment>
<evidence type="ECO:0000256" key="5">
    <source>
        <dbReference type="RuleBase" id="RU365084"/>
    </source>
</evidence>
<dbReference type="GO" id="GO:0180047">
    <property type="term" value="P:dolichol phosphate mannose biosynthetic process"/>
    <property type="evidence" value="ECO:0007669"/>
    <property type="project" value="InterPro"/>
</dbReference>
<organism evidence="6 7">
    <name type="scientific">Larinioides sclopetarius</name>
    <dbReference type="NCBI Taxonomy" id="280406"/>
    <lineage>
        <taxon>Eukaryota</taxon>
        <taxon>Metazoa</taxon>
        <taxon>Ecdysozoa</taxon>
        <taxon>Arthropoda</taxon>
        <taxon>Chelicerata</taxon>
        <taxon>Arachnida</taxon>
        <taxon>Araneae</taxon>
        <taxon>Araneomorphae</taxon>
        <taxon>Entelegynae</taxon>
        <taxon>Araneoidea</taxon>
        <taxon>Araneidae</taxon>
        <taxon>Larinioides</taxon>
    </lineage>
</organism>
<comment type="subunit">
    <text evidence="5">Component of the dolichol-phosphate mannose (DPM) synthase complex.</text>
</comment>
<evidence type="ECO:0000313" key="7">
    <source>
        <dbReference type="Proteomes" id="UP001497382"/>
    </source>
</evidence>
<proteinExistence type="inferred from homology"/>